<keyword evidence="2" id="KW-0343">GTPase activation</keyword>
<name>A0A0M3JJ91_ANISI</name>
<dbReference type="Proteomes" id="UP000267096">
    <property type="component" value="Unassembled WGS sequence"/>
</dbReference>
<dbReference type="PANTHER" id="PTHR45819:SF5">
    <property type="entry name" value="CENTAURIN-GAMMA-1A"/>
    <property type="match status" value="1"/>
</dbReference>
<dbReference type="PROSITE" id="PS50003">
    <property type="entry name" value="PH_DOMAIN"/>
    <property type="match status" value="1"/>
</dbReference>
<accession>A0A0M3JJ91</accession>
<evidence type="ECO:0000256" key="3">
    <source>
        <dbReference type="ARBA" id="ARBA00022723"/>
    </source>
</evidence>
<dbReference type="SUPFAM" id="SSF57863">
    <property type="entry name" value="ArfGap/RecO-like zinc finger"/>
    <property type="match status" value="1"/>
</dbReference>
<dbReference type="InterPro" id="IPR038508">
    <property type="entry name" value="ArfGAP_dom_sf"/>
</dbReference>
<dbReference type="Pfam" id="PF01412">
    <property type="entry name" value="ArfGap"/>
    <property type="match status" value="1"/>
</dbReference>
<dbReference type="OrthoDB" id="6136903at2759"/>
<evidence type="ECO:0000313" key="12">
    <source>
        <dbReference type="WBParaSite" id="ASIM_0000770901-mRNA-1"/>
    </source>
</evidence>
<dbReference type="SUPFAM" id="SSF50729">
    <property type="entry name" value="PH domain-like"/>
    <property type="match status" value="1"/>
</dbReference>
<evidence type="ECO:0000259" key="8">
    <source>
        <dbReference type="PROSITE" id="PS50003"/>
    </source>
</evidence>
<organism evidence="12">
    <name type="scientific">Anisakis simplex</name>
    <name type="common">Herring worm</name>
    <dbReference type="NCBI Taxonomy" id="6269"/>
    <lineage>
        <taxon>Eukaryota</taxon>
        <taxon>Metazoa</taxon>
        <taxon>Ecdysozoa</taxon>
        <taxon>Nematoda</taxon>
        <taxon>Chromadorea</taxon>
        <taxon>Rhabditida</taxon>
        <taxon>Spirurina</taxon>
        <taxon>Ascaridomorpha</taxon>
        <taxon>Ascaridoidea</taxon>
        <taxon>Anisakidae</taxon>
        <taxon>Anisakis</taxon>
        <taxon>Anisakis simplex complex</taxon>
    </lineage>
</organism>
<evidence type="ECO:0000259" key="9">
    <source>
        <dbReference type="PROSITE" id="PS50115"/>
    </source>
</evidence>
<dbReference type="PANTHER" id="PTHR45819">
    <property type="entry name" value="CENTAURIN-GAMMA-1A"/>
    <property type="match status" value="1"/>
</dbReference>
<dbReference type="Gene3D" id="1.10.220.150">
    <property type="entry name" value="Arf GTPase activating protein"/>
    <property type="match status" value="1"/>
</dbReference>
<keyword evidence="5" id="KW-0862">Zinc</keyword>
<dbReference type="GO" id="GO:0008270">
    <property type="term" value="F:zinc ion binding"/>
    <property type="evidence" value="ECO:0007669"/>
    <property type="project" value="UniProtKB-KW"/>
</dbReference>
<reference evidence="12" key="1">
    <citation type="submission" date="2017-02" db="UniProtKB">
        <authorList>
            <consortium name="WormBaseParasite"/>
        </authorList>
    </citation>
    <scope>IDENTIFICATION</scope>
</reference>
<dbReference type="WBParaSite" id="ASIM_0000770901-mRNA-1">
    <property type="protein sequence ID" value="ASIM_0000770901-mRNA-1"/>
    <property type="gene ID" value="ASIM_0000770901"/>
</dbReference>
<dbReference type="FunFam" id="1.10.220.150:FF:000009">
    <property type="entry name" value="stromal membrane-associated protein 1 isoform X1"/>
    <property type="match status" value="1"/>
</dbReference>
<gene>
    <name evidence="10" type="ORF">ASIM_LOCUS7474</name>
</gene>
<evidence type="ECO:0000256" key="4">
    <source>
        <dbReference type="ARBA" id="ARBA00022771"/>
    </source>
</evidence>
<feature type="domain" description="PH" evidence="8">
    <location>
        <begin position="1"/>
        <end position="43"/>
    </location>
</feature>
<dbReference type="Gene3D" id="2.30.29.30">
    <property type="entry name" value="Pleckstrin-homology domain (PH domain)/Phosphotyrosine-binding domain (PTB)"/>
    <property type="match status" value="1"/>
</dbReference>
<comment type="similarity">
    <text evidence="1">Belongs to the centaurin gamma-like family.</text>
</comment>
<dbReference type="PROSITE" id="PS50115">
    <property type="entry name" value="ARFGAP"/>
    <property type="match status" value="1"/>
</dbReference>
<dbReference type="AlphaFoldDB" id="A0A0M3JJ91"/>
<dbReference type="InterPro" id="IPR011993">
    <property type="entry name" value="PH-like_dom_sf"/>
</dbReference>
<dbReference type="SMART" id="SM00105">
    <property type="entry name" value="ArfGap"/>
    <property type="match status" value="1"/>
</dbReference>
<feature type="domain" description="Arf-GAP" evidence="9">
    <location>
        <begin position="64"/>
        <end position="145"/>
    </location>
</feature>
<proteinExistence type="inferred from homology"/>
<sequence length="160" mass="18278">MDRISDDDCEFEVVTCDQKRWEFSATSVEERDEWVRAIEELIEKSLQAQMSQKQADNNRVHGDKADVQALRRIDGNDICADCGQPKPDWASLNLGTLICIECSGIHRNLGSHISRVRSLELDEWPVEYLTVMEMIGNAKANLVWEYNAPLDKKPKPDSSR</sequence>
<dbReference type="EMBL" id="UYRR01018122">
    <property type="protein sequence ID" value="VDK29281.1"/>
    <property type="molecule type" value="Genomic_DNA"/>
</dbReference>
<dbReference type="InterPro" id="IPR051282">
    <property type="entry name" value="Arf-GAP_GTPase_ANK_PH"/>
</dbReference>
<dbReference type="InterPro" id="IPR037278">
    <property type="entry name" value="ARFGAP/RecO"/>
</dbReference>
<keyword evidence="3" id="KW-0479">Metal-binding</keyword>
<evidence type="ECO:0000256" key="2">
    <source>
        <dbReference type="ARBA" id="ARBA00022468"/>
    </source>
</evidence>
<keyword evidence="11" id="KW-1185">Reference proteome</keyword>
<dbReference type="PRINTS" id="PR00405">
    <property type="entry name" value="REVINTRACTNG"/>
</dbReference>
<evidence type="ECO:0000256" key="1">
    <source>
        <dbReference type="ARBA" id="ARBA00005430"/>
    </source>
</evidence>
<evidence type="ECO:0000256" key="6">
    <source>
        <dbReference type="ARBA" id="ARBA00023043"/>
    </source>
</evidence>
<dbReference type="GO" id="GO:0003924">
    <property type="term" value="F:GTPase activity"/>
    <property type="evidence" value="ECO:0007669"/>
    <property type="project" value="TreeGrafter"/>
</dbReference>
<protein>
    <submittedName>
        <fullName evidence="12">Centaurin-gamma-1A (inferred by orthology to a D. melanogaster protein)</fullName>
    </submittedName>
</protein>
<evidence type="ECO:0000313" key="10">
    <source>
        <dbReference type="EMBL" id="VDK29281.1"/>
    </source>
</evidence>
<evidence type="ECO:0000313" key="11">
    <source>
        <dbReference type="Proteomes" id="UP000267096"/>
    </source>
</evidence>
<dbReference type="GO" id="GO:0005096">
    <property type="term" value="F:GTPase activator activity"/>
    <property type="evidence" value="ECO:0007669"/>
    <property type="project" value="UniProtKB-KW"/>
</dbReference>
<evidence type="ECO:0000256" key="5">
    <source>
        <dbReference type="ARBA" id="ARBA00022833"/>
    </source>
</evidence>
<keyword evidence="6" id="KW-0040">ANK repeat</keyword>
<evidence type="ECO:0000256" key="7">
    <source>
        <dbReference type="PROSITE-ProRule" id="PRU00288"/>
    </source>
</evidence>
<dbReference type="InterPro" id="IPR001164">
    <property type="entry name" value="ArfGAP_dom"/>
</dbReference>
<keyword evidence="4 7" id="KW-0863">Zinc-finger</keyword>
<dbReference type="InterPro" id="IPR001849">
    <property type="entry name" value="PH_domain"/>
</dbReference>
<reference evidence="10 11" key="2">
    <citation type="submission" date="2018-11" db="EMBL/GenBank/DDBJ databases">
        <authorList>
            <consortium name="Pathogen Informatics"/>
        </authorList>
    </citation>
    <scope>NUCLEOTIDE SEQUENCE [LARGE SCALE GENOMIC DNA]</scope>
</reference>